<sequence>MDTVSDQKGSATKVQKLDERLPFHRKLTYGFTDISGNLLYCIISGYMLYFFTNVFGMSIGTAGVLLLIGRIFDAVGAPVMGILVDHTHSKYGKSRPWFLWMSLPFAIFVWLLFTTPSLTGTAKIMYGAIIYIGRFILYCCFYSNHFCASKLNFKF</sequence>
<dbReference type="SUPFAM" id="SSF103473">
    <property type="entry name" value="MFS general substrate transporter"/>
    <property type="match status" value="1"/>
</dbReference>
<feature type="transmembrane region" description="Helical" evidence="2">
    <location>
        <begin position="96"/>
        <end position="113"/>
    </location>
</feature>
<evidence type="ECO:0000313" key="3">
    <source>
        <dbReference type="EMBL" id="EFD89344.1"/>
    </source>
</evidence>
<dbReference type="AlphaFoldDB" id="D3L761"/>
<dbReference type="PANTHER" id="PTHR11328">
    <property type="entry name" value="MAJOR FACILITATOR SUPERFAMILY DOMAIN-CONTAINING PROTEIN"/>
    <property type="match status" value="1"/>
</dbReference>
<dbReference type="Gene3D" id="1.20.1250.20">
    <property type="entry name" value="MFS general substrate transporter like domains"/>
    <property type="match status" value="1"/>
</dbReference>
<feature type="transmembrane region" description="Helical" evidence="2">
    <location>
        <begin position="57"/>
        <end position="84"/>
    </location>
</feature>
<keyword evidence="2" id="KW-0812">Transmembrane</keyword>
<dbReference type="PANTHER" id="PTHR11328:SF24">
    <property type="entry name" value="MAJOR FACILITATOR SUPERFAMILY (MFS) PROFILE DOMAIN-CONTAINING PROTEIN"/>
    <property type="match status" value="1"/>
</dbReference>
<reference evidence="3 4" key="1">
    <citation type="journal article" date="2010" name="Appl. Microbiol. Biotechnol.">
        <title>Genotypic diversity in Oenococcus oeni by high-density microarray comparative genome hybridization and whole genome sequencing.</title>
        <authorList>
            <person name="Borneman A.R."/>
            <person name="Bartowsky E.J."/>
            <person name="McCarthy J."/>
            <person name="Chambers P.J."/>
        </authorList>
    </citation>
    <scope>NUCLEOTIDE SEQUENCE [LARGE SCALE GENOMIC DNA]</scope>
    <source>
        <strain evidence="3 4">AWRIB429</strain>
    </source>
</reference>
<dbReference type="InterPro" id="IPR039672">
    <property type="entry name" value="MFS_2"/>
</dbReference>
<keyword evidence="2" id="KW-0472">Membrane</keyword>
<dbReference type="InterPro" id="IPR036259">
    <property type="entry name" value="MFS_trans_sf"/>
</dbReference>
<dbReference type="EMBL" id="ACSE01000002">
    <property type="protein sequence ID" value="EFD89344.1"/>
    <property type="molecule type" value="Genomic_DNA"/>
</dbReference>
<feature type="transmembrane region" description="Helical" evidence="2">
    <location>
        <begin position="27"/>
        <end position="51"/>
    </location>
</feature>
<dbReference type="GO" id="GO:0005886">
    <property type="term" value="C:plasma membrane"/>
    <property type="evidence" value="ECO:0007669"/>
    <property type="project" value="TreeGrafter"/>
</dbReference>
<dbReference type="Pfam" id="PF13347">
    <property type="entry name" value="MFS_2"/>
    <property type="match status" value="1"/>
</dbReference>
<evidence type="ECO:0000256" key="1">
    <source>
        <dbReference type="ARBA" id="ARBA00022597"/>
    </source>
</evidence>
<name>D3L761_OENOE</name>
<keyword evidence="2" id="KW-1133">Transmembrane helix</keyword>
<dbReference type="OrthoDB" id="9764596at2"/>
<organism evidence="3 4">
    <name type="scientific">Oenococcus oeni AWRIB429</name>
    <dbReference type="NCBI Taxonomy" id="655225"/>
    <lineage>
        <taxon>Bacteria</taxon>
        <taxon>Bacillati</taxon>
        <taxon>Bacillota</taxon>
        <taxon>Bacilli</taxon>
        <taxon>Lactobacillales</taxon>
        <taxon>Lactobacillaceae</taxon>
        <taxon>Oenococcus</taxon>
    </lineage>
</organism>
<keyword evidence="1" id="KW-0813">Transport</keyword>
<evidence type="ECO:0000313" key="4">
    <source>
        <dbReference type="Proteomes" id="UP000003075"/>
    </source>
</evidence>
<proteinExistence type="predicted"/>
<dbReference type="GO" id="GO:0008643">
    <property type="term" value="P:carbohydrate transport"/>
    <property type="evidence" value="ECO:0007669"/>
    <property type="project" value="InterPro"/>
</dbReference>
<comment type="caution">
    <text evidence="3">The sequence shown here is derived from an EMBL/GenBank/DDBJ whole genome shotgun (WGS) entry which is preliminary data.</text>
</comment>
<evidence type="ECO:0000256" key="2">
    <source>
        <dbReference type="SAM" id="Phobius"/>
    </source>
</evidence>
<protein>
    <recommendedName>
        <fullName evidence="5">Major facilitator superfamily (MFS) profile domain-containing protein</fullName>
    </recommendedName>
</protein>
<dbReference type="Proteomes" id="UP000003075">
    <property type="component" value="Unassembled WGS sequence"/>
</dbReference>
<feature type="transmembrane region" description="Helical" evidence="2">
    <location>
        <begin position="125"/>
        <end position="144"/>
    </location>
</feature>
<dbReference type="GO" id="GO:0015293">
    <property type="term" value="F:symporter activity"/>
    <property type="evidence" value="ECO:0007669"/>
    <property type="project" value="InterPro"/>
</dbReference>
<gene>
    <name evidence="3" type="ORF">AWRIB429_0191</name>
</gene>
<evidence type="ECO:0008006" key="5">
    <source>
        <dbReference type="Google" id="ProtNLM"/>
    </source>
</evidence>
<keyword evidence="1" id="KW-0762">Sugar transport</keyword>
<accession>D3L761</accession>